<evidence type="ECO:0000259" key="2">
    <source>
        <dbReference type="Pfam" id="PF18962"/>
    </source>
</evidence>
<feature type="domain" description="Secretion system C-terminal sorting" evidence="2">
    <location>
        <begin position="133"/>
        <end position="204"/>
    </location>
</feature>
<evidence type="ECO:0000256" key="1">
    <source>
        <dbReference type="ARBA" id="ARBA00022729"/>
    </source>
</evidence>
<evidence type="ECO:0000313" key="4">
    <source>
        <dbReference type="Proteomes" id="UP000321497"/>
    </source>
</evidence>
<dbReference type="Proteomes" id="UP000321497">
    <property type="component" value="Unassembled WGS sequence"/>
</dbReference>
<organism evidence="3 4">
    <name type="scientific">Aequorivita antarctica</name>
    <dbReference type="NCBI Taxonomy" id="153266"/>
    <lineage>
        <taxon>Bacteria</taxon>
        <taxon>Pseudomonadati</taxon>
        <taxon>Bacteroidota</taxon>
        <taxon>Flavobacteriia</taxon>
        <taxon>Flavobacteriales</taxon>
        <taxon>Flavobacteriaceae</taxon>
        <taxon>Aequorivita</taxon>
    </lineage>
</organism>
<proteinExistence type="predicted"/>
<reference evidence="3 4" key="1">
    <citation type="submission" date="2019-08" db="EMBL/GenBank/DDBJ databases">
        <title>Genome of Aequorivita antarctica SW49 (type strain).</title>
        <authorList>
            <person name="Bowman J.P."/>
        </authorList>
    </citation>
    <scope>NUCLEOTIDE SEQUENCE [LARGE SCALE GENOMIC DNA]</scope>
    <source>
        <strain evidence="3 4">SW49</strain>
    </source>
</reference>
<accession>A0A5C6YXJ5</accession>
<keyword evidence="1" id="KW-0732">Signal</keyword>
<dbReference type="OrthoDB" id="1248433at2"/>
<protein>
    <submittedName>
        <fullName evidence="3">T9SS type A sorting domain-containing protein</fullName>
    </submittedName>
</protein>
<dbReference type="AlphaFoldDB" id="A0A5C6YXJ5"/>
<gene>
    <name evidence="3" type="ORF">ESU54_14680</name>
</gene>
<sequence>MKTITFTVGLFLLFTFQSFGQINPVLNLTWEQSYIFPNNIFELAWEEPASPHDELIGYNVYREDELYRFQTETSLNNANCGEDFLYYGNGEAFYAHVTAVYNPGAVESDYTETVLVGGLVIGIKEYTTQKAILYPNPSHGILNIRLNTPLAKPLEMTIFDVLGKRVYSTALNNENSALDVSFLENGFYVAVFQGENGTYKKQFILNY</sequence>
<dbReference type="NCBIfam" id="TIGR04183">
    <property type="entry name" value="Por_Secre_tail"/>
    <property type="match status" value="1"/>
</dbReference>
<dbReference type="InterPro" id="IPR026444">
    <property type="entry name" value="Secre_tail"/>
</dbReference>
<dbReference type="Pfam" id="PF18962">
    <property type="entry name" value="Por_Secre_tail"/>
    <property type="match status" value="1"/>
</dbReference>
<dbReference type="RefSeq" id="WP_111845004.1">
    <property type="nucleotide sequence ID" value="NZ_UEGI01000012.1"/>
</dbReference>
<evidence type="ECO:0000313" key="3">
    <source>
        <dbReference type="EMBL" id="TXD71828.1"/>
    </source>
</evidence>
<name>A0A5C6YXJ5_9FLAO</name>
<comment type="caution">
    <text evidence="3">The sequence shown here is derived from an EMBL/GenBank/DDBJ whole genome shotgun (WGS) entry which is preliminary data.</text>
</comment>
<keyword evidence="4" id="KW-1185">Reference proteome</keyword>
<dbReference type="EMBL" id="VORT01000012">
    <property type="protein sequence ID" value="TXD71828.1"/>
    <property type="molecule type" value="Genomic_DNA"/>
</dbReference>